<feature type="signal peptide" evidence="2">
    <location>
        <begin position="1"/>
        <end position="20"/>
    </location>
</feature>
<feature type="chain" id="PRO_5017389800" description="Secreted protein" evidence="2">
    <location>
        <begin position="21"/>
        <end position="79"/>
    </location>
</feature>
<dbReference type="VEuPathDB" id="FungiDB:BO80DRAFT_421468"/>
<evidence type="ECO:0000313" key="4">
    <source>
        <dbReference type="Proteomes" id="UP000249402"/>
    </source>
</evidence>
<accession>A0A395HD93</accession>
<evidence type="ECO:0008006" key="5">
    <source>
        <dbReference type="Google" id="ProtNLM"/>
    </source>
</evidence>
<proteinExistence type="predicted"/>
<sequence length="79" mass="8792">MDARPVWTVFHLCLPMTASSHCPGSLTTEWLPRPESPASVDIEARKPTTKNTTTTPLTRLDTQMTGPEYSGQHRSLLQI</sequence>
<protein>
    <recommendedName>
        <fullName evidence="5">Secreted protein</fullName>
    </recommendedName>
</protein>
<dbReference type="RefSeq" id="XP_025579760.1">
    <property type="nucleotide sequence ID" value="XM_025718610.1"/>
</dbReference>
<keyword evidence="2" id="KW-0732">Signal</keyword>
<name>A0A395HD93_9EURO</name>
<reference evidence="3 4" key="1">
    <citation type="submission" date="2018-02" db="EMBL/GenBank/DDBJ databases">
        <title>The genomes of Aspergillus section Nigri reveals drivers in fungal speciation.</title>
        <authorList>
            <consortium name="DOE Joint Genome Institute"/>
            <person name="Vesth T.C."/>
            <person name="Nybo J."/>
            <person name="Theobald S."/>
            <person name="Brandl J."/>
            <person name="Frisvad J.C."/>
            <person name="Nielsen K.F."/>
            <person name="Lyhne E.K."/>
            <person name="Kogle M.E."/>
            <person name="Kuo A."/>
            <person name="Riley R."/>
            <person name="Clum A."/>
            <person name="Nolan M."/>
            <person name="Lipzen A."/>
            <person name="Salamov A."/>
            <person name="Henrissat B."/>
            <person name="Wiebenga A."/>
            <person name="De vries R.P."/>
            <person name="Grigoriev I.V."/>
            <person name="Mortensen U.H."/>
            <person name="Andersen M.R."/>
            <person name="Baker S.E."/>
        </authorList>
    </citation>
    <scope>NUCLEOTIDE SEQUENCE [LARGE SCALE GENOMIC DNA]</scope>
    <source>
        <strain evidence="3 4">CBS 121593</strain>
    </source>
</reference>
<dbReference type="EMBL" id="KZ824421">
    <property type="protein sequence ID" value="RAL05433.1"/>
    <property type="molecule type" value="Genomic_DNA"/>
</dbReference>
<evidence type="ECO:0000313" key="3">
    <source>
        <dbReference type="EMBL" id="RAL05433.1"/>
    </source>
</evidence>
<dbReference type="AlphaFoldDB" id="A0A395HD93"/>
<dbReference type="GeneID" id="37223475"/>
<gene>
    <name evidence="3" type="ORF">BO80DRAFT_421468</name>
</gene>
<dbReference type="Proteomes" id="UP000249402">
    <property type="component" value="Unassembled WGS sequence"/>
</dbReference>
<feature type="region of interest" description="Disordered" evidence="1">
    <location>
        <begin position="30"/>
        <end position="79"/>
    </location>
</feature>
<organism evidence="3 4">
    <name type="scientific">Aspergillus ibericus CBS 121593</name>
    <dbReference type="NCBI Taxonomy" id="1448316"/>
    <lineage>
        <taxon>Eukaryota</taxon>
        <taxon>Fungi</taxon>
        <taxon>Dikarya</taxon>
        <taxon>Ascomycota</taxon>
        <taxon>Pezizomycotina</taxon>
        <taxon>Eurotiomycetes</taxon>
        <taxon>Eurotiomycetidae</taxon>
        <taxon>Eurotiales</taxon>
        <taxon>Aspergillaceae</taxon>
        <taxon>Aspergillus</taxon>
        <taxon>Aspergillus subgen. Circumdati</taxon>
    </lineage>
</organism>
<feature type="compositionally biased region" description="Low complexity" evidence="1">
    <location>
        <begin position="49"/>
        <end position="62"/>
    </location>
</feature>
<keyword evidence="4" id="KW-1185">Reference proteome</keyword>
<evidence type="ECO:0000256" key="2">
    <source>
        <dbReference type="SAM" id="SignalP"/>
    </source>
</evidence>
<evidence type="ECO:0000256" key="1">
    <source>
        <dbReference type="SAM" id="MobiDB-lite"/>
    </source>
</evidence>